<keyword evidence="2" id="KW-0238">DNA-binding</keyword>
<dbReference type="InterPro" id="IPR016032">
    <property type="entry name" value="Sig_transdc_resp-reg_C-effctor"/>
</dbReference>
<sequence length="547" mass="58811">MLDPPDFESFRDSVLASVARGDTDRVLSEIRRVGRSIATEHGSEFRRLIGGLPFEIWHDDPWIAAAMGTSYRGAGAPRGESALGYYRAAEVAIAATPDAPDHCLAAVLVGHTAALRALGQLGSARAKSEIARRLIDASLAALPLRVTLDAQWALEDGMLLLHSGEFDQARRRLEYANGLAPTHLVRAEHVECLGALALLDLIGGDFDGAESHTQHARTIAEGTELLRTGYGAPALIAAMALACERGDSERAELLDDAVRTASSSTEFEPIALMASATLRALQERPIEALDLLNQAGRRLAGWDEKGVGLEIGELIRAGLLISLDQGDEAWTVLRKVAPRATHPLCPGRLVAQLRLRHGDLHGAEAAIRDCERLGYEHCARTLADIQLLRAAIELERGNLVTSDVNADRAFVSMARTGSRAPLGRIPASSLAAIAQRAAARPHRDAAAGLIVEIVERTSGPQREIAALSERERHVLAHVQRGLTVAAIAAELYISPNTVKTHLRNLYSKLGVSTREEAIRAARSLGLEHEITRDSPGSHRGRDGDVVL</sequence>
<dbReference type="Proteomes" id="UP001596039">
    <property type="component" value="Unassembled WGS sequence"/>
</dbReference>
<evidence type="ECO:0000256" key="2">
    <source>
        <dbReference type="ARBA" id="ARBA00023125"/>
    </source>
</evidence>
<dbReference type="PANTHER" id="PTHR44688:SF16">
    <property type="entry name" value="DNA-BINDING TRANSCRIPTIONAL ACTIVATOR DEVR_DOSR"/>
    <property type="match status" value="1"/>
</dbReference>
<comment type="caution">
    <text evidence="5">The sequence shown here is derived from an EMBL/GenBank/DDBJ whole genome shotgun (WGS) entry which is preliminary data.</text>
</comment>
<dbReference type="PRINTS" id="PR00038">
    <property type="entry name" value="HTHLUXR"/>
</dbReference>
<reference evidence="6" key="1">
    <citation type="journal article" date="2019" name="Int. J. Syst. Evol. Microbiol.">
        <title>The Global Catalogue of Microorganisms (GCM) 10K type strain sequencing project: providing services to taxonomists for standard genome sequencing and annotation.</title>
        <authorList>
            <consortium name="The Broad Institute Genomics Platform"/>
            <consortium name="The Broad Institute Genome Sequencing Center for Infectious Disease"/>
            <person name="Wu L."/>
            <person name="Ma J."/>
        </authorList>
    </citation>
    <scope>NUCLEOTIDE SEQUENCE [LARGE SCALE GENOMIC DNA]</scope>
    <source>
        <strain evidence="6">CGMCC 4.6997</strain>
    </source>
</reference>
<keyword evidence="3" id="KW-0804">Transcription</keyword>
<dbReference type="InterPro" id="IPR000792">
    <property type="entry name" value="Tscrpt_reg_LuxR_C"/>
</dbReference>
<protein>
    <submittedName>
        <fullName evidence="5">LuxR C-terminal-related transcriptional regulator</fullName>
    </submittedName>
</protein>
<accession>A0ABW0NQZ6</accession>
<keyword evidence="6" id="KW-1185">Reference proteome</keyword>
<dbReference type="CDD" id="cd06170">
    <property type="entry name" value="LuxR_C_like"/>
    <property type="match status" value="1"/>
</dbReference>
<name>A0ABW0NQZ6_9MICO</name>
<dbReference type="InterPro" id="IPR011990">
    <property type="entry name" value="TPR-like_helical_dom_sf"/>
</dbReference>
<proteinExistence type="predicted"/>
<dbReference type="InterPro" id="IPR036388">
    <property type="entry name" value="WH-like_DNA-bd_sf"/>
</dbReference>
<evidence type="ECO:0000256" key="3">
    <source>
        <dbReference type="ARBA" id="ARBA00023163"/>
    </source>
</evidence>
<dbReference type="Gene3D" id="1.10.10.10">
    <property type="entry name" value="Winged helix-like DNA-binding domain superfamily/Winged helix DNA-binding domain"/>
    <property type="match status" value="1"/>
</dbReference>
<feature type="domain" description="HTH luxR-type" evidence="4">
    <location>
        <begin position="460"/>
        <end position="525"/>
    </location>
</feature>
<evidence type="ECO:0000313" key="6">
    <source>
        <dbReference type="Proteomes" id="UP001596039"/>
    </source>
</evidence>
<dbReference type="SMART" id="SM00421">
    <property type="entry name" value="HTH_LUXR"/>
    <property type="match status" value="1"/>
</dbReference>
<dbReference type="SUPFAM" id="SSF46894">
    <property type="entry name" value="C-terminal effector domain of the bipartite response regulators"/>
    <property type="match status" value="1"/>
</dbReference>
<organism evidence="5 6">
    <name type="scientific">Lysinimonas soli</name>
    <dbReference type="NCBI Taxonomy" id="1074233"/>
    <lineage>
        <taxon>Bacteria</taxon>
        <taxon>Bacillati</taxon>
        <taxon>Actinomycetota</taxon>
        <taxon>Actinomycetes</taxon>
        <taxon>Micrococcales</taxon>
        <taxon>Microbacteriaceae</taxon>
        <taxon>Lysinimonas</taxon>
    </lineage>
</organism>
<dbReference type="PANTHER" id="PTHR44688">
    <property type="entry name" value="DNA-BINDING TRANSCRIPTIONAL ACTIVATOR DEVR_DOSR"/>
    <property type="match status" value="1"/>
</dbReference>
<keyword evidence="1" id="KW-0805">Transcription regulation</keyword>
<dbReference type="RefSeq" id="WP_386740566.1">
    <property type="nucleotide sequence ID" value="NZ_JBHSMG010000002.1"/>
</dbReference>
<evidence type="ECO:0000259" key="4">
    <source>
        <dbReference type="PROSITE" id="PS50043"/>
    </source>
</evidence>
<evidence type="ECO:0000313" key="5">
    <source>
        <dbReference type="EMBL" id="MFC5502866.1"/>
    </source>
</evidence>
<dbReference type="EMBL" id="JBHSMG010000002">
    <property type="protein sequence ID" value="MFC5502866.1"/>
    <property type="molecule type" value="Genomic_DNA"/>
</dbReference>
<dbReference type="Pfam" id="PF00196">
    <property type="entry name" value="GerE"/>
    <property type="match status" value="1"/>
</dbReference>
<dbReference type="PROSITE" id="PS50043">
    <property type="entry name" value="HTH_LUXR_2"/>
    <property type="match status" value="1"/>
</dbReference>
<evidence type="ECO:0000256" key="1">
    <source>
        <dbReference type="ARBA" id="ARBA00023015"/>
    </source>
</evidence>
<gene>
    <name evidence="5" type="ORF">ACFPJ4_11500</name>
</gene>
<dbReference type="PROSITE" id="PS00622">
    <property type="entry name" value="HTH_LUXR_1"/>
    <property type="match status" value="1"/>
</dbReference>
<dbReference type="Gene3D" id="1.25.40.10">
    <property type="entry name" value="Tetratricopeptide repeat domain"/>
    <property type="match status" value="1"/>
</dbReference>